<dbReference type="EMBL" id="BFEA01000547">
    <property type="protein sequence ID" value="GBG86087.1"/>
    <property type="molecule type" value="Genomic_DNA"/>
</dbReference>
<feature type="region of interest" description="Disordered" evidence="2">
    <location>
        <begin position="272"/>
        <end position="295"/>
    </location>
</feature>
<feature type="region of interest" description="Disordered" evidence="2">
    <location>
        <begin position="347"/>
        <end position="371"/>
    </location>
</feature>
<dbReference type="PROSITE" id="PS50158">
    <property type="entry name" value="ZF_CCHC"/>
    <property type="match status" value="1"/>
</dbReference>
<dbReference type="Gene3D" id="4.10.60.10">
    <property type="entry name" value="Zinc finger, CCHC-type"/>
    <property type="match status" value="1"/>
</dbReference>
<feature type="domain" description="CCHC-type" evidence="3">
    <location>
        <begin position="25"/>
        <end position="38"/>
    </location>
</feature>
<feature type="region of interest" description="Disordered" evidence="2">
    <location>
        <begin position="1"/>
        <end position="29"/>
    </location>
</feature>
<evidence type="ECO:0000256" key="1">
    <source>
        <dbReference type="PROSITE-ProRule" id="PRU00047"/>
    </source>
</evidence>
<name>A0A388LUT7_CHABU</name>
<sequence>MASSSQQGNDEGGNREPQRRGPPTCCNCKHPGHYARDCWMHWKDRYEALEAKQGDGSKRPFGRAASPPDKRREQTCGDSFDSRRGGGGSDRVKDLVTLLVAKEEAKVKKKQEKEEWLKLERERMEKEEKRLRKEEKRKQEQEENDQRLARIVNIQFSKRYGMKHERLGGKYSPEVGKSRTRCRREQRALRKHRGYHGSSESESDDAISAIGQRSGSLALTDKRKRTTTTEEEESESSPAATPLMQIRVRRGRPLSSTKASKKMKNTMKPITMRTLRGGNDPTLKGASTGSGPGAREQFKLDTEKYLDGLDYREVQRLCKSAGVIYVRKGQVVAALAEHRAQLANGRGTVQPPAYAEPGKGKNAAASSSSEIATLTQRNQVSPMRQTNRKRRSRHEAVVLLLNFGSVVRFCRTFDEVTGRLIRK</sequence>
<accession>A0A388LUT7</accession>
<evidence type="ECO:0000256" key="2">
    <source>
        <dbReference type="SAM" id="MobiDB-lite"/>
    </source>
</evidence>
<dbReference type="InterPro" id="IPR001878">
    <property type="entry name" value="Znf_CCHC"/>
</dbReference>
<gene>
    <name evidence="4" type="ORF">CBR_g40990</name>
</gene>
<feature type="region of interest" description="Disordered" evidence="2">
    <location>
        <begin position="164"/>
        <end position="242"/>
    </location>
</feature>
<dbReference type="AlphaFoldDB" id="A0A388LUT7"/>
<dbReference type="GO" id="GO:0003676">
    <property type="term" value="F:nucleic acid binding"/>
    <property type="evidence" value="ECO:0007669"/>
    <property type="project" value="InterPro"/>
</dbReference>
<feature type="region of interest" description="Disordered" evidence="2">
    <location>
        <begin position="120"/>
        <end position="145"/>
    </location>
</feature>
<organism evidence="4 5">
    <name type="scientific">Chara braunii</name>
    <name type="common">Braun's stonewort</name>
    <dbReference type="NCBI Taxonomy" id="69332"/>
    <lineage>
        <taxon>Eukaryota</taxon>
        <taxon>Viridiplantae</taxon>
        <taxon>Streptophyta</taxon>
        <taxon>Charophyceae</taxon>
        <taxon>Charales</taxon>
        <taxon>Characeae</taxon>
        <taxon>Chara</taxon>
    </lineage>
</organism>
<evidence type="ECO:0000259" key="3">
    <source>
        <dbReference type="PROSITE" id="PS50158"/>
    </source>
</evidence>
<reference evidence="4 5" key="1">
    <citation type="journal article" date="2018" name="Cell">
        <title>The Chara Genome: Secondary Complexity and Implications for Plant Terrestrialization.</title>
        <authorList>
            <person name="Nishiyama T."/>
            <person name="Sakayama H."/>
            <person name="Vries J.D."/>
            <person name="Buschmann H."/>
            <person name="Saint-Marcoux D."/>
            <person name="Ullrich K.K."/>
            <person name="Haas F.B."/>
            <person name="Vanderstraeten L."/>
            <person name="Becker D."/>
            <person name="Lang D."/>
            <person name="Vosolsobe S."/>
            <person name="Rombauts S."/>
            <person name="Wilhelmsson P.K.I."/>
            <person name="Janitza P."/>
            <person name="Kern R."/>
            <person name="Heyl A."/>
            <person name="Rumpler F."/>
            <person name="Villalobos L.I.A.C."/>
            <person name="Clay J.M."/>
            <person name="Skokan R."/>
            <person name="Toyoda A."/>
            <person name="Suzuki Y."/>
            <person name="Kagoshima H."/>
            <person name="Schijlen E."/>
            <person name="Tajeshwar N."/>
            <person name="Catarino B."/>
            <person name="Hetherington A.J."/>
            <person name="Saltykova A."/>
            <person name="Bonnot C."/>
            <person name="Breuninger H."/>
            <person name="Symeonidi A."/>
            <person name="Radhakrishnan G.V."/>
            <person name="Van Nieuwerburgh F."/>
            <person name="Deforce D."/>
            <person name="Chang C."/>
            <person name="Karol K.G."/>
            <person name="Hedrich R."/>
            <person name="Ulvskov P."/>
            <person name="Glockner G."/>
            <person name="Delwiche C.F."/>
            <person name="Petrasek J."/>
            <person name="Van de Peer Y."/>
            <person name="Friml J."/>
            <person name="Beilby M."/>
            <person name="Dolan L."/>
            <person name="Kohara Y."/>
            <person name="Sugano S."/>
            <person name="Fujiyama A."/>
            <person name="Delaux P.-M."/>
            <person name="Quint M."/>
            <person name="TheiBen G."/>
            <person name="Hagemann M."/>
            <person name="Harholt J."/>
            <person name="Dunand C."/>
            <person name="Zachgo S."/>
            <person name="Langdale J."/>
            <person name="Maumus F."/>
            <person name="Straeten D.V.D."/>
            <person name="Gould S.B."/>
            <person name="Rensing S.A."/>
        </authorList>
    </citation>
    <scope>NUCLEOTIDE SEQUENCE [LARGE SCALE GENOMIC DNA]</scope>
    <source>
        <strain evidence="4 5">S276</strain>
    </source>
</reference>
<evidence type="ECO:0000313" key="5">
    <source>
        <dbReference type="Proteomes" id="UP000265515"/>
    </source>
</evidence>
<dbReference type="SUPFAM" id="SSF57756">
    <property type="entry name" value="Retrovirus zinc finger-like domains"/>
    <property type="match status" value="1"/>
</dbReference>
<dbReference type="Proteomes" id="UP000265515">
    <property type="component" value="Unassembled WGS sequence"/>
</dbReference>
<dbReference type="InterPro" id="IPR036875">
    <property type="entry name" value="Znf_CCHC_sf"/>
</dbReference>
<dbReference type="GO" id="GO:0008270">
    <property type="term" value="F:zinc ion binding"/>
    <property type="evidence" value="ECO:0007669"/>
    <property type="project" value="UniProtKB-KW"/>
</dbReference>
<keyword evidence="1" id="KW-0863">Zinc-finger</keyword>
<dbReference type="Gramene" id="GBG86087">
    <property type="protein sequence ID" value="GBG86087"/>
    <property type="gene ID" value="CBR_g40990"/>
</dbReference>
<feature type="compositionally biased region" description="Basic and acidic residues" evidence="2">
    <location>
        <begin position="68"/>
        <end position="92"/>
    </location>
</feature>
<comment type="caution">
    <text evidence="4">The sequence shown here is derived from an EMBL/GenBank/DDBJ whole genome shotgun (WGS) entry which is preliminary data.</text>
</comment>
<keyword evidence="5" id="KW-1185">Reference proteome</keyword>
<feature type="region of interest" description="Disordered" evidence="2">
    <location>
        <begin position="51"/>
        <end position="92"/>
    </location>
</feature>
<keyword evidence="1" id="KW-0862">Zinc</keyword>
<protein>
    <recommendedName>
        <fullName evidence="3">CCHC-type domain-containing protein</fullName>
    </recommendedName>
</protein>
<keyword evidence="1" id="KW-0479">Metal-binding</keyword>
<proteinExistence type="predicted"/>
<evidence type="ECO:0000313" key="4">
    <source>
        <dbReference type="EMBL" id="GBG86087.1"/>
    </source>
</evidence>